<gene>
    <name evidence="1" type="ORF">XIS1_1290002</name>
</gene>
<dbReference type="EMBL" id="FTLG01000034">
    <property type="protein sequence ID" value="SIP71905.1"/>
    <property type="molecule type" value="Genomic_DNA"/>
</dbReference>
<reference evidence="2" key="1">
    <citation type="submission" date="2016-12" db="EMBL/GenBank/DDBJ databases">
        <authorList>
            <person name="Gaudriault S."/>
        </authorList>
    </citation>
    <scope>NUCLEOTIDE SEQUENCE [LARGE SCALE GENOMIC DNA]</scope>
    <source>
        <strain evidence="2">HGB1681 (deposited as PTA-6826 in the American Type Culture Collection)</strain>
    </source>
</reference>
<dbReference type="CDD" id="cd02947">
    <property type="entry name" value="TRX_family"/>
    <property type="match status" value="1"/>
</dbReference>
<name>A0A1N6MST3_9GAMM</name>
<organism evidence="1 2">
    <name type="scientific">Xenorhabdus innexi</name>
    <dbReference type="NCBI Taxonomy" id="290109"/>
    <lineage>
        <taxon>Bacteria</taxon>
        <taxon>Pseudomonadati</taxon>
        <taxon>Pseudomonadota</taxon>
        <taxon>Gammaproteobacteria</taxon>
        <taxon>Enterobacterales</taxon>
        <taxon>Morganellaceae</taxon>
        <taxon>Xenorhabdus</taxon>
    </lineage>
</organism>
<evidence type="ECO:0000313" key="2">
    <source>
        <dbReference type="Proteomes" id="UP000196435"/>
    </source>
</evidence>
<evidence type="ECO:0000313" key="1">
    <source>
        <dbReference type="EMBL" id="SIP71905.1"/>
    </source>
</evidence>
<dbReference type="InterPro" id="IPR036249">
    <property type="entry name" value="Thioredoxin-like_sf"/>
</dbReference>
<dbReference type="AlphaFoldDB" id="A0A1N6MST3"/>
<sequence>MQCGVRSIPTTLIYKDGKPVESLIGVATLSQFKKLVSQNM</sequence>
<proteinExistence type="predicted"/>
<dbReference type="Gene3D" id="3.40.30.10">
    <property type="entry name" value="Glutaredoxin"/>
    <property type="match status" value="1"/>
</dbReference>
<dbReference type="Proteomes" id="UP000196435">
    <property type="component" value="Unassembled WGS sequence"/>
</dbReference>
<accession>A0A1N6MST3</accession>
<protein>
    <submittedName>
        <fullName evidence="1">Thioredoxin</fullName>
    </submittedName>
</protein>
<dbReference type="SUPFAM" id="SSF52833">
    <property type="entry name" value="Thioredoxin-like"/>
    <property type="match status" value="1"/>
</dbReference>